<protein>
    <submittedName>
        <fullName evidence="3">Uncharacterized protein</fullName>
    </submittedName>
</protein>
<accession>A0AAD7HZR5</accession>
<evidence type="ECO:0000313" key="4">
    <source>
        <dbReference type="Proteomes" id="UP001215280"/>
    </source>
</evidence>
<name>A0AAD7HZR5_9AGAR</name>
<proteinExistence type="predicted"/>
<evidence type="ECO:0000256" key="1">
    <source>
        <dbReference type="SAM" id="MobiDB-lite"/>
    </source>
</evidence>
<evidence type="ECO:0000313" key="3">
    <source>
        <dbReference type="EMBL" id="KAJ7731821.1"/>
    </source>
</evidence>
<dbReference type="Proteomes" id="UP001215280">
    <property type="component" value="Unassembled WGS sequence"/>
</dbReference>
<keyword evidence="2" id="KW-0732">Signal</keyword>
<dbReference type="AlphaFoldDB" id="A0AAD7HZR5"/>
<organism evidence="3 4">
    <name type="scientific">Mycena maculata</name>
    <dbReference type="NCBI Taxonomy" id="230809"/>
    <lineage>
        <taxon>Eukaryota</taxon>
        <taxon>Fungi</taxon>
        <taxon>Dikarya</taxon>
        <taxon>Basidiomycota</taxon>
        <taxon>Agaricomycotina</taxon>
        <taxon>Agaricomycetes</taxon>
        <taxon>Agaricomycetidae</taxon>
        <taxon>Agaricales</taxon>
        <taxon>Marasmiineae</taxon>
        <taxon>Mycenaceae</taxon>
        <taxon>Mycena</taxon>
    </lineage>
</organism>
<feature type="signal peptide" evidence="2">
    <location>
        <begin position="1"/>
        <end position="33"/>
    </location>
</feature>
<reference evidence="3" key="1">
    <citation type="submission" date="2023-03" db="EMBL/GenBank/DDBJ databases">
        <title>Massive genome expansion in bonnet fungi (Mycena s.s.) driven by repeated elements and novel gene families across ecological guilds.</title>
        <authorList>
            <consortium name="Lawrence Berkeley National Laboratory"/>
            <person name="Harder C.B."/>
            <person name="Miyauchi S."/>
            <person name="Viragh M."/>
            <person name="Kuo A."/>
            <person name="Thoen E."/>
            <person name="Andreopoulos B."/>
            <person name="Lu D."/>
            <person name="Skrede I."/>
            <person name="Drula E."/>
            <person name="Henrissat B."/>
            <person name="Morin E."/>
            <person name="Kohler A."/>
            <person name="Barry K."/>
            <person name="LaButti K."/>
            <person name="Morin E."/>
            <person name="Salamov A."/>
            <person name="Lipzen A."/>
            <person name="Mereny Z."/>
            <person name="Hegedus B."/>
            <person name="Baldrian P."/>
            <person name="Stursova M."/>
            <person name="Weitz H."/>
            <person name="Taylor A."/>
            <person name="Grigoriev I.V."/>
            <person name="Nagy L.G."/>
            <person name="Martin F."/>
            <person name="Kauserud H."/>
        </authorList>
    </citation>
    <scope>NUCLEOTIDE SEQUENCE</scope>
    <source>
        <strain evidence="3">CBHHK188m</strain>
    </source>
</reference>
<dbReference type="EMBL" id="JARJLG010000180">
    <property type="protein sequence ID" value="KAJ7731821.1"/>
    <property type="molecule type" value="Genomic_DNA"/>
</dbReference>
<feature type="compositionally biased region" description="Basic and acidic residues" evidence="1">
    <location>
        <begin position="51"/>
        <end position="61"/>
    </location>
</feature>
<feature type="region of interest" description="Disordered" evidence="1">
    <location>
        <begin position="41"/>
        <end position="94"/>
    </location>
</feature>
<feature type="chain" id="PRO_5042167528" evidence="2">
    <location>
        <begin position="34"/>
        <end position="266"/>
    </location>
</feature>
<keyword evidence="4" id="KW-1185">Reference proteome</keyword>
<sequence length="266" mass="28471">MYWEPGSNLNLRPMKVTHMTVLLCLVLTPLIFAVATSNRPAAEQDGFSPLPKKETNADRFRRGLSPLPPTRRDRNKLTPRASAVPCIPPPSDKGTLQLHRVSNGNKIGYVGMDFNEDNAYSVHRGRGQALIVIIPPAPFGVPINLVAENGPDPGHPYLGAVENGQGDLGVGEAAFAYLSGTSGVSGNILPSFSAGTSLTLDHGGIESQIWTMNCQTRQITAQWTNPDGQLAATIFYDPDADFLGLTGDLQAVSESAFEVTMTFIPG</sequence>
<evidence type="ECO:0000256" key="2">
    <source>
        <dbReference type="SAM" id="SignalP"/>
    </source>
</evidence>
<comment type="caution">
    <text evidence="3">The sequence shown here is derived from an EMBL/GenBank/DDBJ whole genome shotgun (WGS) entry which is preliminary data.</text>
</comment>
<gene>
    <name evidence="3" type="ORF">DFH07DRAFT_1065673</name>
</gene>